<comment type="similarity">
    <text evidence="1 9">Belongs to the DapB family.</text>
</comment>
<feature type="domain" description="Dihydrodipicolinate reductase C-terminal" evidence="12">
    <location>
        <begin position="102"/>
        <end position="233"/>
    </location>
</feature>
<keyword evidence="8 9" id="KW-0457">Lysine biosynthesis</keyword>
<dbReference type="SUPFAM" id="SSF51735">
    <property type="entry name" value="NAD(P)-binding Rossmann-fold domains"/>
    <property type="match status" value="1"/>
</dbReference>
<feature type="binding site" evidence="9">
    <location>
        <begin position="72"/>
        <end position="74"/>
    </location>
    <ligand>
        <name>NAD(+)</name>
        <dbReference type="ChEBI" id="CHEBI:57540"/>
    </ligand>
</feature>
<keyword evidence="14" id="KW-1185">Reference proteome</keyword>
<dbReference type="GO" id="GO:0019877">
    <property type="term" value="P:diaminopimelate biosynthetic process"/>
    <property type="evidence" value="ECO:0007669"/>
    <property type="project" value="UniProtKB-UniRule"/>
</dbReference>
<keyword evidence="6 9" id="KW-0560">Oxidoreductase</keyword>
<keyword evidence="4 9" id="KW-0521">NADP</keyword>
<proteinExistence type="inferred from homology"/>
<evidence type="ECO:0000256" key="1">
    <source>
        <dbReference type="ARBA" id="ARBA00006642"/>
    </source>
</evidence>
<dbReference type="GO" id="GO:0005829">
    <property type="term" value="C:cytosol"/>
    <property type="evidence" value="ECO:0007669"/>
    <property type="project" value="TreeGrafter"/>
</dbReference>
<keyword evidence="5 9" id="KW-0220">Diaminopimelate biosynthesis</keyword>
<feature type="active site" description="Proton donor/acceptor" evidence="9">
    <location>
        <position position="129"/>
    </location>
</feature>
<feature type="binding site" evidence="9">
    <location>
        <begin position="96"/>
        <end position="99"/>
    </location>
    <ligand>
        <name>NAD(+)</name>
        <dbReference type="ChEBI" id="CHEBI:57540"/>
    </ligand>
</feature>
<dbReference type="Proteomes" id="UP000255523">
    <property type="component" value="Unassembled WGS sequence"/>
</dbReference>
<comment type="subcellular location">
    <subcellularLocation>
        <location evidence="9">Cytoplasm</location>
    </subcellularLocation>
</comment>
<gene>
    <name evidence="9 13" type="primary">dapB</name>
    <name evidence="13" type="ORF">NCTC11087_00667</name>
</gene>
<dbReference type="UniPathway" id="UPA00034">
    <property type="reaction ID" value="UER00018"/>
</dbReference>
<dbReference type="GeneID" id="77461647"/>
<comment type="pathway">
    <text evidence="9">Amino-acid biosynthesis; L-lysine biosynthesis via DAP pathway; (S)-tetrahydrodipicolinate from L-aspartate: step 4/4.</text>
</comment>
<feature type="active site" description="Proton donor" evidence="9">
    <location>
        <position position="133"/>
    </location>
</feature>
<evidence type="ECO:0000259" key="12">
    <source>
        <dbReference type="Pfam" id="PF05173"/>
    </source>
</evidence>
<feature type="binding site" evidence="9">
    <location>
        <position position="31"/>
    </location>
    <ligand>
        <name>NAD(+)</name>
        <dbReference type="ChEBI" id="CHEBI:57540"/>
    </ligand>
</feature>
<dbReference type="FunFam" id="3.30.360.10:FF:000009">
    <property type="entry name" value="4-hydroxy-tetrahydrodipicolinate reductase"/>
    <property type="match status" value="1"/>
</dbReference>
<dbReference type="Pfam" id="PF01113">
    <property type="entry name" value="DapB_N"/>
    <property type="match status" value="1"/>
</dbReference>
<comment type="catalytic activity">
    <reaction evidence="9">
        <text>(S)-2,3,4,5-tetrahydrodipicolinate + NADP(+) + H2O = (2S,4S)-4-hydroxy-2,3,4,5-tetrahydrodipicolinate + NADPH + H(+)</text>
        <dbReference type="Rhea" id="RHEA:35331"/>
        <dbReference type="ChEBI" id="CHEBI:15377"/>
        <dbReference type="ChEBI" id="CHEBI:15378"/>
        <dbReference type="ChEBI" id="CHEBI:16845"/>
        <dbReference type="ChEBI" id="CHEBI:57783"/>
        <dbReference type="ChEBI" id="CHEBI:58349"/>
        <dbReference type="ChEBI" id="CHEBI:67139"/>
        <dbReference type="EC" id="1.17.1.8"/>
    </reaction>
</comment>
<evidence type="ECO:0000256" key="4">
    <source>
        <dbReference type="ARBA" id="ARBA00022857"/>
    </source>
</evidence>
<dbReference type="EMBL" id="UHFX01000003">
    <property type="protein sequence ID" value="SUO03795.1"/>
    <property type="molecule type" value="Genomic_DNA"/>
</dbReference>
<evidence type="ECO:0000256" key="6">
    <source>
        <dbReference type="ARBA" id="ARBA00023002"/>
    </source>
</evidence>
<evidence type="ECO:0000313" key="14">
    <source>
        <dbReference type="Proteomes" id="UP000255523"/>
    </source>
</evidence>
<dbReference type="OrthoDB" id="9790352at2"/>
<keyword evidence="3 9" id="KW-0028">Amino-acid biosynthesis</keyword>
<dbReference type="GO" id="GO:0009089">
    <property type="term" value="P:lysine biosynthetic process via diaminopimelate"/>
    <property type="evidence" value="ECO:0007669"/>
    <property type="project" value="UniProtKB-UniRule"/>
</dbReference>
<dbReference type="InterPro" id="IPR023940">
    <property type="entry name" value="DHDPR_bac"/>
</dbReference>
<sequence length="235" mass="26001">MRVAIIGKGKMGTLLEQTAQAKGMQVVGLFDITDKEKLLNQTVDLVIDFSHRDNLDWVIDYVQKTHAALVYGTTGLNDEDKEKLKATSKQNAVFYSANYSIGIAVLTKVIKEITPLLETDFDMEIIEKHHNQKKDAPSGTALQLLEAIDPQNAYTHQFGRVGMVGARQKEIGIHAVRGGTLAGEHSVLYLGQDEVLEFTHQATSRQIFVNGAIKAAMYVSGKKAGWYTMEDMMKG</sequence>
<comment type="caution">
    <text evidence="9">Lacks conserved residue(s) required for the propagation of feature annotation.</text>
</comment>
<dbReference type="GO" id="GO:0016726">
    <property type="term" value="F:oxidoreductase activity, acting on CH or CH2 groups, NAD or NADP as acceptor"/>
    <property type="evidence" value="ECO:0007669"/>
    <property type="project" value="UniProtKB-UniRule"/>
</dbReference>
<dbReference type="PANTHER" id="PTHR20836:SF7">
    <property type="entry name" value="4-HYDROXY-TETRAHYDRODIPICOLINATE REDUCTASE"/>
    <property type="match status" value="1"/>
</dbReference>
<feature type="binding site" evidence="9">
    <location>
        <position position="130"/>
    </location>
    <ligand>
        <name>(S)-2,3,4,5-tetrahydrodipicolinate</name>
        <dbReference type="ChEBI" id="CHEBI:16845"/>
    </ligand>
</feature>
<dbReference type="Gene3D" id="3.40.50.720">
    <property type="entry name" value="NAD(P)-binding Rossmann-like Domain"/>
    <property type="match status" value="1"/>
</dbReference>
<dbReference type="GO" id="GO:0051287">
    <property type="term" value="F:NAD binding"/>
    <property type="evidence" value="ECO:0007669"/>
    <property type="project" value="UniProtKB-UniRule"/>
</dbReference>
<evidence type="ECO:0000256" key="9">
    <source>
        <dbReference type="HAMAP-Rule" id="MF_00102"/>
    </source>
</evidence>
<accession>A0A380LKR5</accession>
<dbReference type="PROSITE" id="PS01298">
    <property type="entry name" value="DAPB"/>
    <property type="match status" value="1"/>
</dbReference>
<dbReference type="GO" id="GO:0008839">
    <property type="term" value="F:4-hydroxy-tetrahydrodipicolinate reductase"/>
    <property type="evidence" value="ECO:0007669"/>
    <property type="project" value="UniProtKB-UniRule"/>
</dbReference>
<evidence type="ECO:0000259" key="11">
    <source>
        <dbReference type="Pfam" id="PF01113"/>
    </source>
</evidence>
<keyword evidence="2 9" id="KW-0963">Cytoplasm</keyword>
<dbReference type="InterPro" id="IPR022664">
    <property type="entry name" value="DapB_N_CS"/>
</dbReference>
<dbReference type="CDD" id="cd02274">
    <property type="entry name" value="DHDPR_N"/>
    <property type="match status" value="1"/>
</dbReference>
<dbReference type="InterPro" id="IPR022663">
    <property type="entry name" value="DapB_C"/>
</dbReference>
<dbReference type="Pfam" id="PF05173">
    <property type="entry name" value="DapB_C"/>
    <property type="match status" value="1"/>
</dbReference>
<dbReference type="Gene3D" id="3.30.360.10">
    <property type="entry name" value="Dihydrodipicolinate Reductase, domain 2"/>
    <property type="match status" value="1"/>
</dbReference>
<feature type="domain" description="Dihydrodipicolinate reductase N-terminal" evidence="11">
    <location>
        <begin position="1"/>
        <end position="99"/>
    </location>
</feature>
<dbReference type="InterPro" id="IPR000846">
    <property type="entry name" value="DapB_N"/>
</dbReference>
<evidence type="ECO:0000256" key="7">
    <source>
        <dbReference type="ARBA" id="ARBA00023027"/>
    </source>
</evidence>
<evidence type="ECO:0000256" key="2">
    <source>
        <dbReference type="ARBA" id="ARBA00022490"/>
    </source>
</evidence>
<dbReference type="RefSeq" id="WP_022789168.1">
    <property type="nucleotide sequence ID" value="NZ_UHFX01000003.1"/>
</dbReference>
<evidence type="ECO:0000313" key="13">
    <source>
        <dbReference type="EMBL" id="SUO03795.1"/>
    </source>
</evidence>
<evidence type="ECO:0000256" key="10">
    <source>
        <dbReference type="NCBIfam" id="TIGR00036"/>
    </source>
</evidence>
<comment type="function">
    <text evidence="9">Catalyzes the conversion of 4-hydroxy-tetrahydrodipicolinate (HTPA) to tetrahydrodipicolinate.</text>
</comment>
<dbReference type="SUPFAM" id="SSF55347">
    <property type="entry name" value="Glyceraldehyde-3-phosphate dehydrogenase-like, C-terminal domain"/>
    <property type="match status" value="1"/>
</dbReference>
<dbReference type="GO" id="GO:0050661">
    <property type="term" value="F:NADP binding"/>
    <property type="evidence" value="ECO:0007669"/>
    <property type="project" value="UniProtKB-UniRule"/>
</dbReference>
<comment type="catalytic activity">
    <reaction evidence="9">
        <text>(S)-2,3,4,5-tetrahydrodipicolinate + NAD(+) + H2O = (2S,4S)-4-hydroxy-2,3,4,5-tetrahydrodipicolinate + NADH + H(+)</text>
        <dbReference type="Rhea" id="RHEA:35323"/>
        <dbReference type="ChEBI" id="CHEBI:15377"/>
        <dbReference type="ChEBI" id="CHEBI:15378"/>
        <dbReference type="ChEBI" id="CHEBI:16845"/>
        <dbReference type="ChEBI" id="CHEBI:57540"/>
        <dbReference type="ChEBI" id="CHEBI:57945"/>
        <dbReference type="ChEBI" id="CHEBI:67139"/>
        <dbReference type="EC" id="1.17.1.8"/>
    </reaction>
</comment>
<dbReference type="InterPro" id="IPR036291">
    <property type="entry name" value="NAD(P)-bd_dom_sf"/>
</dbReference>
<dbReference type="AlphaFoldDB" id="A0A380LKR5"/>
<protein>
    <recommendedName>
        <fullName evidence="9 10">4-hydroxy-tetrahydrodipicolinate reductase</fullName>
        <shortName evidence="9">HTPA reductase</shortName>
        <ecNumber evidence="9 10">1.17.1.8</ecNumber>
    </recommendedName>
</protein>
<keyword evidence="7 9" id="KW-0520">NAD</keyword>
<evidence type="ECO:0000256" key="5">
    <source>
        <dbReference type="ARBA" id="ARBA00022915"/>
    </source>
</evidence>
<evidence type="ECO:0000256" key="8">
    <source>
        <dbReference type="ARBA" id="ARBA00023154"/>
    </source>
</evidence>
<name>A0A380LKR5_9FIRM</name>
<feature type="binding site" evidence="9">
    <location>
        <begin position="139"/>
        <end position="140"/>
    </location>
    <ligand>
        <name>(S)-2,3,4,5-tetrahydrodipicolinate</name>
        <dbReference type="ChEBI" id="CHEBI:16845"/>
    </ligand>
</feature>
<comment type="caution">
    <text evidence="9">Was originally thought to be a dihydrodipicolinate reductase (DHDPR), catalyzing the conversion of dihydrodipicolinate to tetrahydrodipicolinate. However, it was shown in E.coli that the substrate of the enzymatic reaction is not dihydrodipicolinate (DHDP) but in fact (2S,4S)-4-hydroxy-2,3,4,5-tetrahydrodipicolinic acid (HTPA), the product released by the DapA-catalyzed reaction.</text>
</comment>
<organism evidence="13 14">
    <name type="scientific">Faecalicoccus pleomorphus</name>
    <dbReference type="NCBI Taxonomy" id="1323"/>
    <lineage>
        <taxon>Bacteria</taxon>
        <taxon>Bacillati</taxon>
        <taxon>Bacillota</taxon>
        <taxon>Erysipelotrichia</taxon>
        <taxon>Erysipelotrichales</taxon>
        <taxon>Erysipelotrichaceae</taxon>
        <taxon>Faecalicoccus</taxon>
    </lineage>
</organism>
<comment type="subunit">
    <text evidence="9">Homotetramer.</text>
</comment>
<dbReference type="HAMAP" id="MF_00102">
    <property type="entry name" value="DapB"/>
    <property type="match status" value="1"/>
</dbReference>
<dbReference type="PIRSF" id="PIRSF000161">
    <property type="entry name" value="DHPR"/>
    <property type="match status" value="1"/>
</dbReference>
<evidence type="ECO:0000256" key="3">
    <source>
        <dbReference type="ARBA" id="ARBA00022605"/>
    </source>
</evidence>
<dbReference type="PANTHER" id="PTHR20836">
    <property type="entry name" value="DIHYDRODIPICOLINATE REDUCTASE"/>
    <property type="match status" value="1"/>
</dbReference>
<dbReference type="NCBIfam" id="TIGR00036">
    <property type="entry name" value="dapB"/>
    <property type="match status" value="1"/>
</dbReference>
<reference evidence="13 14" key="1">
    <citation type="submission" date="2018-06" db="EMBL/GenBank/DDBJ databases">
        <authorList>
            <consortium name="Pathogen Informatics"/>
            <person name="Doyle S."/>
        </authorList>
    </citation>
    <scope>NUCLEOTIDE SEQUENCE [LARGE SCALE GENOMIC DNA]</scope>
    <source>
        <strain evidence="13 14">NCTC11087</strain>
    </source>
</reference>
<dbReference type="EC" id="1.17.1.8" evidence="9 10"/>